<proteinExistence type="predicted"/>
<dbReference type="AlphaFoldDB" id="A0A5N6NFF9"/>
<evidence type="ECO:0000313" key="1">
    <source>
        <dbReference type="EMBL" id="KAD4586626.1"/>
    </source>
</evidence>
<sequence>MIRPFGSRDLWVPSSPQALIDLWSFGGFRVKAWGTCFRDRPNKHVVTLVDSLPQFNESTEVEDEVEDKQDLVYVDKRP</sequence>
<name>A0A5N6NFF9_9ASTR</name>
<evidence type="ECO:0000313" key="2">
    <source>
        <dbReference type="Proteomes" id="UP000326396"/>
    </source>
</evidence>
<dbReference type="Proteomes" id="UP000326396">
    <property type="component" value="Linkage Group LG2"/>
</dbReference>
<gene>
    <name evidence="1" type="ORF">E3N88_24227</name>
</gene>
<organism evidence="1 2">
    <name type="scientific">Mikania micrantha</name>
    <name type="common">bitter vine</name>
    <dbReference type="NCBI Taxonomy" id="192012"/>
    <lineage>
        <taxon>Eukaryota</taxon>
        <taxon>Viridiplantae</taxon>
        <taxon>Streptophyta</taxon>
        <taxon>Embryophyta</taxon>
        <taxon>Tracheophyta</taxon>
        <taxon>Spermatophyta</taxon>
        <taxon>Magnoliopsida</taxon>
        <taxon>eudicotyledons</taxon>
        <taxon>Gunneridae</taxon>
        <taxon>Pentapetalae</taxon>
        <taxon>asterids</taxon>
        <taxon>campanulids</taxon>
        <taxon>Asterales</taxon>
        <taxon>Asteraceae</taxon>
        <taxon>Asteroideae</taxon>
        <taxon>Heliantheae alliance</taxon>
        <taxon>Eupatorieae</taxon>
        <taxon>Mikania</taxon>
    </lineage>
</organism>
<dbReference type="EMBL" id="SZYD01000012">
    <property type="protein sequence ID" value="KAD4586626.1"/>
    <property type="molecule type" value="Genomic_DNA"/>
</dbReference>
<reference evidence="1 2" key="1">
    <citation type="submission" date="2019-05" db="EMBL/GenBank/DDBJ databases">
        <title>Mikania micrantha, genome provides insights into the molecular mechanism of rapid growth.</title>
        <authorList>
            <person name="Liu B."/>
        </authorList>
    </citation>
    <scope>NUCLEOTIDE SEQUENCE [LARGE SCALE GENOMIC DNA]</scope>
    <source>
        <strain evidence="1">NLD-2019</strain>
        <tissue evidence="1">Leaf</tissue>
    </source>
</reference>
<keyword evidence="2" id="KW-1185">Reference proteome</keyword>
<comment type="caution">
    <text evidence="1">The sequence shown here is derived from an EMBL/GenBank/DDBJ whole genome shotgun (WGS) entry which is preliminary data.</text>
</comment>
<protein>
    <submittedName>
        <fullName evidence="1">Uncharacterized protein</fullName>
    </submittedName>
</protein>
<accession>A0A5N6NFF9</accession>